<evidence type="ECO:0000313" key="2">
    <source>
        <dbReference type="Proteomes" id="UP000078046"/>
    </source>
</evidence>
<sequence length="123" mass="14425">YLIITENGTHIERISPYARYVVKSKKYNFYDWIFTNPFKEFVCKVFDIRPPKPTALRIYEVHIGISSAEEKVASYEYFTKNIIPRIVNLGYNCIQLMAIMEHAYYASFGYQVTSFYAASSRFG</sequence>
<dbReference type="PANTHER" id="PTHR43651">
    <property type="entry name" value="1,4-ALPHA-GLUCAN-BRANCHING ENZYME"/>
    <property type="match status" value="1"/>
</dbReference>
<dbReference type="SUPFAM" id="SSF51445">
    <property type="entry name" value="(Trans)glycosidases"/>
    <property type="match status" value="1"/>
</dbReference>
<comment type="caution">
    <text evidence="1">The sequence shown here is derived from an EMBL/GenBank/DDBJ whole genome shotgun (WGS) entry which is preliminary data.</text>
</comment>
<organism evidence="1 2">
    <name type="scientific">Intoshia linei</name>
    <dbReference type="NCBI Taxonomy" id="1819745"/>
    <lineage>
        <taxon>Eukaryota</taxon>
        <taxon>Metazoa</taxon>
        <taxon>Spiralia</taxon>
        <taxon>Lophotrochozoa</taxon>
        <taxon>Mesozoa</taxon>
        <taxon>Orthonectida</taxon>
        <taxon>Rhopaluridae</taxon>
        <taxon>Intoshia</taxon>
    </lineage>
</organism>
<feature type="non-terminal residue" evidence="1">
    <location>
        <position position="1"/>
    </location>
</feature>
<feature type="non-terminal residue" evidence="1">
    <location>
        <position position="123"/>
    </location>
</feature>
<dbReference type="EMBL" id="LWCA01002870">
    <property type="protein sequence ID" value="OAF63659.1"/>
    <property type="molecule type" value="Genomic_DNA"/>
</dbReference>
<dbReference type="InterPro" id="IPR017853">
    <property type="entry name" value="GH"/>
</dbReference>
<protein>
    <recommendedName>
        <fullName evidence="3">Glycosyl hydrolase family 13 catalytic domain-containing protein</fullName>
    </recommendedName>
</protein>
<reference evidence="1 2" key="1">
    <citation type="submission" date="2016-04" db="EMBL/GenBank/DDBJ databases">
        <title>The genome of Intoshia linei affirms orthonectids as highly simplified spiralians.</title>
        <authorList>
            <person name="Mikhailov K.V."/>
            <person name="Slusarev G.S."/>
            <person name="Nikitin M.A."/>
            <person name="Logacheva M.D."/>
            <person name="Penin A."/>
            <person name="Aleoshin V."/>
            <person name="Panchin Y.V."/>
        </authorList>
    </citation>
    <scope>NUCLEOTIDE SEQUENCE [LARGE SCALE GENOMIC DNA]</scope>
    <source>
        <strain evidence="1">Intl2013</strain>
        <tissue evidence="1">Whole animal</tissue>
    </source>
</reference>
<dbReference type="Gene3D" id="3.20.20.80">
    <property type="entry name" value="Glycosidases"/>
    <property type="match status" value="1"/>
</dbReference>
<keyword evidence="2" id="KW-1185">Reference proteome</keyword>
<gene>
    <name evidence="1" type="ORF">A3Q56_08635</name>
</gene>
<dbReference type="GO" id="GO:0005737">
    <property type="term" value="C:cytoplasm"/>
    <property type="evidence" value="ECO:0007669"/>
    <property type="project" value="TreeGrafter"/>
</dbReference>
<name>A0A177ANM1_9BILA</name>
<evidence type="ECO:0000313" key="1">
    <source>
        <dbReference type="EMBL" id="OAF63659.1"/>
    </source>
</evidence>
<dbReference type="PANTHER" id="PTHR43651:SF3">
    <property type="entry name" value="1,4-ALPHA-GLUCAN-BRANCHING ENZYME"/>
    <property type="match status" value="1"/>
</dbReference>
<dbReference type="GO" id="GO:0005978">
    <property type="term" value="P:glycogen biosynthetic process"/>
    <property type="evidence" value="ECO:0007669"/>
    <property type="project" value="TreeGrafter"/>
</dbReference>
<dbReference type="Proteomes" id="UP000078046">
    <property type="component" value="Unassembled WGS sequence"/>
</dbReference>
<proteinExistence type="predicted"/>
<accession>A0A177ANM1</accession>
<dbReference type="GO" id="GO:0003844">
    <property type="term" value="F:1,4-alpha-glucan branching enzyme activity"/>
    <property type="evidence" value="ECO:0007669"/>
    <property type="project" value="TreeGrafter"/>
</dbReference>
<evidence type="ECO:0008006" key="3">
    <source>
        <dbReference type="Google" id="ProtNLM"/>
    </source>
</evidence>
<dbReference type="AlphaFoldDB" id="A0A177ANM1"/>
<dbReference type="OrthoDB" id="196493at2759"/>